<dbReference type="PANTHER" id="PTHR42850:SF2">
    <property type="entry name" value="BLL5683 PROTEIN"/>
    <property type="match status" value="1"/>
</dbReference>
<feature type="domain" description="Calcineurin-like phosphoesterase" evidence="4">
    <location>
        <begin position="9"/>
        <end position="182"/>
    </location>
</feature>
<dbReference type="Proteomes" id="UP000252985">
    <property type="component" value="Plasmid pCBA1112-01"/>
</dbReference>
<dbReference type="Gene3D" id="3.60.21.10">
    <property type="match status" value="1"/>
</dbReference>
<dbReference type="RefSeq" id="WP_114604745.1">
    <property type="nucleotide sequence ID" value="NZ_CP031147.1"/>
</dbReference>
<dbReference type="GO" id="GO:0005737">
    <property type="term" value="C:cytoplasm"/>
    <property type="evidence" value="ECO:0007669"/>
    <property type="project" value="TreeGrafter"/>
</dbReference>
<keyword evidence="5" id="KW-0614">Plasmid</keyword>
<evidence type="ECO:0000259" key="4">
    <source>
        <dbReference type="Pfam" id="PF12850"/>
    </source>
</evidence>
<evidence type="ECO:0000313" key="5">
    <source>
        <dbReference type="EMBL" id="AXG08421.1"/>
    </source>
</evidence>
<dbReference type="PIRSF" id="PIRSF000883">
    <property type="entry name" value="Pesterase_MJ0912"/>
    <property type="match status" value="1"/>
</dbReference>
<dbReference type="InterPro" id="IPR024654">
    <property type="entry name" value="Calcineurin-like_PHP_lpxH"/>
</dbReference>
<gene>
    <name evidence="5" type="ORF">DU484_00360</name>
</gene>
<dbReference type="PROSITE" id="PS01269">
    <property type="entry name" value="UPF0025"/>
    <property type="match status" value="1"/>
</dbReference>
<name>A0A345E899_9EURY</name>
<dbReference type="EMBL" id="CP031147">
    <property type="protein sequence ID" value="AXG08421.1"/>
    <property type="molecule type" value="Genomic_DNA"/>
</dbReference>
<dbReference type="GO" id="GO:0016791">
    <property type="term" value="F:phosphatase activity"/>
    <property type="evidence" value="ECO:0007669"/>
    <property type="project" value="TreeGrafter"/>
</dbReference>
<evidence type="ECO:0000313" key="6">
    <source>
        <dbReference type="Proteomes" id="UP000252985"/>
    </source>
</evidence>
<dbReference type="SUPFAM" id="SSF56300">
    <property type="entry name" value="Metallo-dependent phosphatases"/>
    <property type="match status" value="1"/>
</dbReference>
<evidence type="ECO:0000256" key="2">
    <source>
        <dbReference type="ARBA" id="ARBA00022801"/>
    </source>
</evidence>
<dbReference type="AlphaFoldDB" id="A0A345E899"/>
<sequence length="219" mass="24415">MTDSVPTTVGLIADVHANLPALDGVLNDMPDLDALVHAGDIIGYGPWPNACVERLRKHDAVSVRGNHDQTVIEGRAYESSDRYAQDNLTDENLSWIEACPDKRALFEDRVVVVHGHPDDRFRYTEASNFSADLLGEEDVLVLGHTHQQAKAEYDNGIVVNPGSIGQPRDGDERAAYAVLDLTARTVELRRVPYDIDRLVEKIEESSISAYHTERYRHAE</sequence>
<accession>A0A345E899</accession>
<comment type="similarity">
    <text evidence="3">Belongs to the metallophosphoesterase superfamily. YfcE family.</text>
</comment>
<dbReference type="Pfam" id="PF12850">
    <property type="entry name" value="Metallophos_2"/>
    <property type="match status" value="1"/>
</dbReference>
<geneLocation type="plasmid" evidence="6">
    <name>pcba1112-01</name>
</geneLocation>
<dbReference type="GO" id="GO:0046872">
    <property type="term" value="F:metal ion binding"/>
    <property type="evidence" value="ECO:0007669"/>
    <property type="project" value="UniProtKB-KW"/>
</dbReference>
<dbReference type="EC" id="3.1.4.-" evidence="3"/>
<reference evidence="5 6" key="1">
    <citation type="submission" date="2018-07" db="EMBL/GenBank/DDBJ databases">
        <title>Genome sequences of Haloplanus sp. CBA1112.</title>
        <authorList>
            <person name="Kim Y.B."/>
            <person name="Roh S.W."/>
        </authorList>
    </citation>
    <scope>NUCLEOTIDE SEQUENCE [LARGE SCALE GENOMIC DNA]</scope>
    <source>
        <strain evidence="5 6">CBA1112</strain>
        <plasmid evidence="6">pcba1112-01</plasmid>
    </source>
</reference>
<organism evidence="5 6">
    <name type="scientific">Haloplanus rubicundus</name>
    <dbReference type="NCBI Taxonomy" id="1547898"/>
    <lineage>
        <taxon>Archaea</taxon>
        <taxon>Methanobacteriati</taxon>
        <taxon>Methanobacteriota</taxon>
        <taxon>Stenosarchaea group</taxon>
        <taxon>Halobacteria</taxon>
        <taxon>Halobacteriales</taxon>
        <taxon>Haloferacaceae</taxon>
        <taxon>Haloplanus</taxon>
    </lineage>
</organism>
<dbReference type="KEGG" id="haq:DU484_00360"/>
<keyword evidence="1 3" id="KW-0479">Metal-binding</keyword>
<keyword evidence="2" id="KW-0378">Hydrolase</keyword>
<protein>
    <recommendedName>
        <fullName evidence="3">Phosphoesterase</fullName>
        <ecNumber evidence="3">3.1.4.-</ecNumber>
    </recommendedName>
</protein>
<dbReference type="GeneID" id="37285384"/>
<dbReference type="NCBIfam" id="TIGR00040">
    <property type="entry name" value="yfcE"/>
    <property type="match status" value="1"/>
</dbReference>
<dbReference type="InterPro" id="IPR029052">
    <property type="entry name" value="Metallo-depent_PP-like"/>
</dbReference>
<dbReference type="InterPro" id="IPR011152">
    <property type="entry name" value="Pesterase_MJ0912"/>
</dbReference>
<evidence type="ECO:0000256" key="3">
    <source>
        <dbReference type="RuleBase" id="RU362039"/>
    </source>
</evidence>
<dbReference type="InterPro" id="IPR050126">
    <property type="entry name" value="Ap4A_hydrolase"/>
</dbReference>
<evidence type="ECO:0000256" key="1">
    <source>
        <dbReference type="ARBA" id="ARBA00022723"/>
    </source>
</evidence>
<proteinExistence type="inferred from homology"/>
<dbReference type="PANTHER" id="PTHR42850">
    <property type="entry name" value="METALLOPHOSPHOESTERASE"/>
    <property type="match status" value="1"/>
</dbReference>
<dbReference type="InterPro" id="IPR000979">
    <property type="entry name" value="Phosphodiesterase_MJ0936/Vps29"/>
</dbReference>
<dbReference type="InterPro" id="IPR020935">
    <property type="entry name" value="PdiEstase_YfcE_CS"/>
</dbReference>
<comment type="cofactor">
    <cofactor evidence="3">
        <name>a divalent metal cation</name>
        <dbReference type="ChEBI" id="CHEBI:60240"/>
    </cofactor>
</comment>